<comment type="subcellular location">
    <subcellularLocation>
        <location evidence="10 11">Cytoplasm</location>
    </subcellularLocation>
</comment>
<dbReference type="InterPro" id="IPR000713">
    <property type="entry name" value="Mur_ligase_N"/>
</dbReference>
<dbReference type="Gene3D" id="3.90.190.20">
    <property type="entry name" value="Mur ligase, C-terminal domain"/>
    <property type="match status" value="1"/>
</dbReference>
<feature type="domain" description="Mur ligase C-terminal" evidence="13">
    <location>
        <begin position="309"/>
        <end position="423"/>
    </location>
</feature>
<feature type="domain" description="Mur ligase central" evidence="14">
    <location>
        <begin position="108"/>
        <end position="259"/>
    </location>
</feature>
<evidence type="ECO:0000256" key="1">
    <source>
        <dbReference type="ARBA" id="ARBA00022490"/>
    </source>
</evidence>
<protein>
    <recommendedName>
        <fullName evidence="10 11">UDP-N-acetylmuramoyl-tripeptide--D-alanyl-D-alanine ligase</fullName>
        <ecNumber evidence="10 11">6.3.2.10</ecNumber>
    </recommendedName>
    <alternativeName>
        <fullName evidence="10">D-alanyl-D-alanine-adding enzyme</fullName>
    </alternativeName>
</protein>
<feature type="binding site" evidence="10">
    <location>
        <begin position="109"/>
        <end position="115"/>
    </location>
    <ligand>
        <name>ATP</name>
        <dbReference type="ChEBI" id="CHEBI:30616"/>
    </ligand>
</feature>
<reference evidence="15" key="1">
    <citation type="journal article" date="2020" name="J. ISSAAS">
        <title>Lactobacilli and other gastrointestinal microbiota of Peromyscus leucopus, reservoir host for agents of Lyme disease and other zoonoses in North America.</title>
        <authorList>
            <person name="Milovic A."/>
            <person name="Bassam K."/>
            <person name="Shao H."/>
            <person name="Chatzistamou I."/>
            <person name="Tufts D.M."/>
            <person name="Diuk-Wasser M."/>
            <person name="Barbour A.G."/>
        </authorList>
    </citation>
    <scope>NUCLEOTIDE SEQUENCE</scope>
    <source>
        <strain evidence="15">LL90</strain>
    </source>
</reference>
<dbReference type="InterPro" id="IPR036565">
    <property type="entry name" value="Mur-like_cat_sf"/>
</dbReference>
<dbReference type="InterPro" id="IPR005863">
    <property type="entry name" value="UDP-N-AcMur_synth"/>
</dbReference>
<comment type="pathway">
    <text evidence="10 11">Cell wall biogenesis; peptidoglycan biosynthesis.</text>
</comment>
<comment type="similarity">
    <text evidence="10">Belongs to the MurCDEF family. MurF subfamily.</text>
</comment>
<evidence type="ECO:0000256" key="7">
    <source>
        <dbReference type="ARBA" id="ARBA00022984"/>
    </source>
</evidence>
<evidence type="ECO:0000256" key="5">
    <source>
        <dbReference type="ARBA" id="ARBA00022840"/>
    </source>
</evidence>
<dbReference type="InterPro" id="IPR013221">
    <property type="entry name" value="Mur_ligase_cen"/>
</dbReference>
<comment type="function">
    <text evidence="10 11">Involved in cell wall formation. Catalyzes the final step in the synthesis of UDP-N-acetylmuramoyl-pentapeptide, the precursor of murein.</text>
</comment>
<dbReference type="GO" id="GO:0005737">
    <property type="term" value="C:cytoplasm"/>
    <property type="evidence" value="ECO:0007669"/>
    <property type="project" value="UniProtKB-SubCell"/>
</dbReference>
<sequence length="438" mass="47357">MEKISSDKISEIVHSKSKVVAAEITEVVTDSRKAGKGALFVAIKGEKFDGHDFVKTALEQGCDLALVERLLPNVPVERQIVVDNTVEAYGQLGAYNRSRFKGVVIGLTGSAGKTTTKEEIKHVLSAFGKTYATGGNHNNHIGVPQSLLEMDPDADYAVIEMGMSAKGEISKLVSYVRPDIALITNVYPMHIEFFESFEGIAEAKAEIFEGLKTGGTAIINEDTNFADLLEKRAVEHGAKIVKFGAKNHYAGKLELEQDGEIQRYNAWAALSVVCSLGLDEAKAAAALKTFGALDGRGKKHVLSLAAGGTYTLIDDSYSGQPEAMKIAIRALDAMPCEGRKIAVLGKMAELGDTSQAQHISIGRLLAECNIDIVVGVKPEMKDMLAQLPSRITQYYFEDKEGLAAFLQNKLLQNGDILLIKGARYSSELYKVTDALLKG</sequence>
<keyword evidence="7 10" id="KW-0573">Peptidoglycan synthesis</keyword>
<proteinExistence type="inferred from homology"/>
<dbReference type="InterPro" id="IPR036615">
    <property type="entry name" value="Mur_ligase_C_dom_sf"/>
</dbReference>
<dbReference type="GO" id="GO:0047480">
    <property type="term" value="F:UDP-N-acetylmuramoyl-tripeptide-D-alanyl-D-alanine ligase activity"/>
    <property type="evidence" value="ECO:0007669"/>
    <property type="project" value="UniProtKB-UniRule"/>
</dbReference>
<evidence type="ECO:0000256" key="6">
    <source>
        <dbReference type="ARBA" id="ARBA00022960"/>
    </source>
</evidence>
<dbReference type="GO" id="GO:0005524">
    <property type="term" value="F:ATP binding"/>
    <property type="evidence" value="ECO:0007669"/>
    <property type="project" value="UniProtKB-UniRule"/>
</dbReference>
<dbReference type="GO" id="GO:0009252">
    <property type="term" value="P:peptidoglycan biosynthetic process"/>
    <property type="evidence" value="ECO:0007669"/>
    <property type="project" value="UniProtKB-UniRule"/>
</dbReference>
<keyword evidence="1 10" id="KW-0963">Cytoplasm</keyword>
<dbReference type="SUPFAM" id="SSF53623">
    <property type="entry name" value="MurD-like peptide ligases, catalytic domain"/>
    <property type="match status" value="1"/>
</dbReference>
<comment type="catalytic activity">
    <reaction evidence="10 11">
        <text>D-alanyl-D-alanine + UDP-N-acetyl-alpha-D-muramoyl-L-alanyl-gamma-D-glutamyl-meso-2,6-diaminopimelate + ATP = UDP-N-acetyl-alpha-D-muramoyl-L-alanyl-gamma-D-glutamyl-meso-2,6-diaminopimeloyl-D-alanyl-D-alanine + ADP + phosphate + H(+)</text>
        <dbReference type="Rhea" id="RHEA:28374"/>
        <dbReference type="ChEBI" id="CHEBI:15378"/>
        <dbReference type="ChEBI" id="CHEBI:30616"/>
        <dbReference type="ChEBI" id="CHEBI:43474"/>
        <dbReference type="ChEBI" id="CHEBI:57822"/>
        <dbReference type="ChEBI" id="CHEBI:61386"/>
        <dbReference type="ChEBI" id="CHEBI:83905"/>
        <dbReference type="ChEBI" id="CHEBI:456216"/>
        <dbReference type="EC" id="6.3.2.10"/>
    </reaction>
</comment>
<evidence type="ECO:0000259" key="14">
    <source>
        <dbReference type="Pfam" id="PF08245"/>
    </source>
</evidence>
<dbReference type="GO" id="GO:0008360">
    <property type="term" value="P:regulation of cell shape"/>
    <property type="evidence" value="ECO:0007669"/>
    <property type="project" value="UniProtKB-KW"/>
</dbReference>
<gene>
    <name evidence="10 15" type="primary">murF</name>
    <name evidence="15" type="ORF">PlAlph_0710</name>
</gene>
<dbReference type="InterPro" id="IPR051046">
    <property type="entry name" value="MurCDEF_CellWall_CoF430Synth"/>
</dbReference>
<dbReference type="Pfam" id="PF02875">
    <property type="entry name" value="Mur_ligase_C"/>
    <property type="match status" value="1"/>
</dbReference>
<evidence type="ECO:0000259" key="12">
    <source>
        <dbReference type="Pfam" id="PF01225"/>
    </source>
</evidence>
<dbReference type="Gene3D" id="3.40.1390.10">
    <property type="entry name" value="MurE/MurF, N-terminal domain"/>
    <property type="match status" value="1"/>
</dbReference>
<dbReference type="AlphaFoldDB" id="A0A6G8F240"/>
<dbReference type="SUPFAM" id="SSF63418">
    <property type="entry name" value="MurE/MurF N-terminal domain"/>
    <property type="match status" value="1"/>
</dbReference>
<accession>A0A6G8F240</accession>
<dbReference type="SUPFAM" id="SSF53244">
    <property type="entry name" value="MurD-like peptide ligases, peptide-binding domain"/>
    <property type="match status" value="1"/>
</dbReference>
<dbReference type="GO" id="GO:0051301">
    <property type="term" value="P:cell division"/>
    <property type="evidence" value="ECO:0007669"/>
    <property type="project" value="UniProtKB-KW"/>
</dbReference>
<dbReference type="InterPro" id="IPR035911">
    <property type="entry name" value="MurE/MurF_N"/>
</dbReference>
<dbReference type="GO" id="GO:0071555">
    <property type="term" value="P:cell wall organization"/>
    <property type="evidence" value="ECO:0007669"/>
    <property type="project" value="UniProtKB-KW"/>
</dbReference>
<dbReference type="Gene3D" id="3.40.1190.10">
    <property type="entry name" value="Mur-like, catalytic domain"/>
    <property type="match status" value="1"/>
</dbReference>
<name>A0A6G8F240_9PROT</name>
<dbReference type="Pfam" id="PF01225">
    <property type="entry name" value="Mur_ligase"/>
    <property type="match status" value="1"/>
</dbReference>
<evidence type="ECO:0000256" key="8">
    <source>
        <dbReference type="ARBA" id="ARBA00023306"/>
    </source>
</evidence>
<dbReference type="EC" id="6.3.2.10" evidence="10 11"/>
<dbReference type="NCBIfam" id="TIGR01143">
    <property type="entry name" value="murF"/>
    <property type="match status" value="1"/>
</dbReference>
<keyword evidence="5 10" id="KW-0067">ATP-binding</keyword>
<keyword evidence="2 10" id="KW-0436">Ligase</keyword>
<dbReference type="UniPathway" id="UPA00219"/>
<evidence type="ECO:0000256" key="3">
    <source>
        <dbReference type="ARBA" id="ARBA00022618"/>
    </source>
</evidence>
<keyword evidence="4 10" id="KW-0547">Nucleotide-binding</keyword>
<evidence type="ECO:0000256" key="4">
    <source>
        <dbReference type="ARBA" id="ARBA00022741"/>
    </source>
</evidence>
<keyword evidence="6 10" id="KW-0133">Cell shape</keyword>
<dbReference type="PANTHER" id="PTHR43024:SF1">
    <property type="entry name" value="UDP-N-ACETYLMURAMOYL-TRIPEPTIDE--D-ALANYL-D-ALANINE LIGASE"/>
    <property type="match status" value="1"/>
</dbReference>
<evidence type="ECO:0000313" key="15">
    <source>
        <dbReference type="EMBL" id="QIM10317.1"/>
    </source>
</evidence>
<evidence type="ECO:0000256" key="2">
    <source>
        <dbReference type="ARBA" id="ARBA00022598"/>
    </source>
</evidence>
<dbReference type="InterPro" id="IPR004101">
    <property type="entry name" value="Mur_ligase_C"/>
</dbReference>
<dbReference type="PANTHER" id="PTHR43024">
    <property type="entry name" value="UDP-N-ACETYLMURAMOYL-TRIPEPTIDE--D-ALANYL-D-ALANINE LIGASE"/>
    <property type="match status" value="1"/>
</dbReference>
<keyword evidence="9 10" id="KW-0961">Cell wall biogenesis/degradation</keyword>
<evidence type="ECO:0000259" key="13">
    <source>
        <dbReference type="Pfam" id="PF02875"/>
    </source>
</evidence>
<keyword evidence="3 10" id="KW-0132">Cell division</keyword>
<dbReference type="HAMAP" id="MF_02019">
    <property type="entry name" value="MurF"/>
    <property type="match status" value="1"/>
</dbReference>
<dbReference type="EMBL" id="MN990728">
    <property type="protein sequence ID" value="QIM10317.1"/>
    <property type="molecule type" value="Genomic_DNA"/>
</dbReference>
<evidence type="ECO:0000256" key="11">
    <source>
        <dbReference type="RuleBase" id="RU004136"/>
    </source>
</evidence>
<dbReference type="Pfam" id="PF08245">
    <property type="entry name" value="Mur_ligase_M"/>
    <property type="match status" value="1"/>
</dbReference>
<organism evidence="15">
    <name type="scientific">uncultured Alphaproteobacteria bacterium</name>
    <dbReference type="NCBI Taxonomy" id="91750"/>
    <lineage>
        <taxon>Bacteria</taxon>
        <taxon>Pseudomonadati</taxon>
        <taxon>Pseudomonadota</taxon>
        <taxon>Alphaproteobacteria</taxon>
        <taxon>environmental samples</taxon>
    </lineage>
</organism>
<evidence type="ECO:0000256" key="9">
    <source>
        <dbReference type="ARBA" id="ARBA00023316"/>
    </source>
</evidence>
<keyword evidence="8 10" id="KW-0131">Cell cycle</keyword>
<feature type="domain" description="Mur ligase N-terminal catalytic" evidence="12">
    <location>
        <begin position="23"/>
        <end position="71"/>
    </location>
</feature>
<evidence type="ECO:0000256" key="10">
    <source>
        <dbReference type="HAMAP-Rule" id="MF_02019"/>
    </source>
</evidence>